<protein>
    <submittedName>
        <fullName evidence="1">Uncharacterized protein</fullName>
    </submittedName>
</protein>
<reference evidence="1" key="1">
    <citation type="submission" date="2014-11" db="EMBL/GenBank/DDBJ databases">
        <authorList>
            <person name="Amaro Gonzalez C."/>
        </authorList>
    </citation>
    <scope>NUCLEOTIDE SEQUENCE</scope>
</reference>
<dbReference type="AlphaFoldDB" id="A0A0E9SIA7"/>
<organism evidence="1">
    <name type="scientific">Anguilla anguilla</name>
    <name type="common">European freshwater eel</name>
    <name type="synonym">Muraena anguilla</name>
    <dbReference type="NCBI Taxonomy" id="7936"/>
    <lineage>
        <taxon>Eukaryota</taxon>
        <taxon>Metazoa</taxon>
        <taxon>Chordata</taxon>
        <taxon>Craniata</taxon>
        <taxon>Vertebrata</taxon>
        <taxon>Euteleostomi</taxon>
        <taxon>Actinopterygii</taxon>
        <taxon>Neopterygii</taxon>
        <taxon>Teleostei</taxon>
        <taxon>Anguilliformes</taxon>
        <taxon>Anguillidae</taxon>
        <taxon>Anguilla</taxon>
    </lineage>
</organism>
<evidence type="ECO:0000313" key="1">
    <source>
        <dbReference type="EMBL" id="JAH40400.1"/>
    </source>
</evidence>
<dbReference type="EMBL" id="GBXM01068177">
    <property type="protein sequence ID" value="JAH40400.1"/>
    <property type="molecule type" value="Transcribed_RNA"/>
</dbReference>
<reference evidence="1" key="2">
    <citation type="journal article" date="2015" name="Fish Shellfish Immunol.">
        <title>Early steps in the European eel (Anguilla anguilla)-Vibrio vulnificus interaction in the gills: Role of the RtxA13 toxin.</title>
        <authorList>
            <person name="Callol A."/>
            <person name="Pajuelo D."/>
            <person name="Ebbesson L."/>
            <person name="Teles M."/>
            <person name="MacKenzie S."/>
            <person name="Amaro C."/>
        </authorList>
    </citation>
    <scope>NUCLEOTIDE SEQUENCE</scope>
</reference>
<proteinExistence type="predicted"/>
<name>A0A0E9SIA7_ANGAN</name>
<sequence length="60" mass="6944">MTGCNQYPKHGTTTCKTMKCKIPFWLFTNTANGLNSMCLVLTKRHQFKKRVLLVQHYQPG</sequence>
<accession>A0A0E9SIA7</accession>